<dbReference type="EMBL" id="JAHXZI010000009">
    <property type="protein sequence ID" value="MBW6435795.1"/>
    <property type="molecule type" value="Genomic_DNA"/>
</dbReference>
<evidence type="ECO:0000313" key="2">
    <source>
        <dbReference type="Proteomes" id="UP001519863"/>
    </source>
</evidence>
<accession>A0ABS7B461</accession>
<comment type="caution">
    <text evidence="1">The sequence shown here is derived from an EMBL/GenBank/DDBJ whole genome shotgun (WGS) entry which is preliminary data.</text>
</comment>
<keyword evidence="2" id="KW-1185">Reference proteome</keyword>
<proteinExistence type="predicted"/>
<evidence type="ECO:0000313" key="1">
    <source>
        <dbReference type="EMBL" id="MBW6435795.1"/>
    </source>
</evidence>
<sequence length="305" mass="32397">MRRVSAELLELVPPQLDISRDLAPALLGAGPRFRLLDGAVEALDERLRPVRRRSADVGDRVRLLAAEPGLNVVVVAGQRAVTLLAGDDRYEVAIAAADSATLLPGGQVLITARDSENWAYLVGADGRILDRAGLDVAGAGVHVCAHPYDGSVLLNAGLGQDGCVVCLARVVDGALVVERLAEDVIAADFAPAGDRLLMTPHPSFDDEAAVWSWPDRAPLARLDALGDGIELYGFYLDDERVVLCDYRRGPLLCDRDLRPVAWIDLPPVPAGAAVEGPLFGLAPGVFTGDVHHDDGQCTGVWRLSA</sequence>
<protein>
    <submittedName>
        <fullName evidence="1">Uncharacterized protein</fullName>
    </submittedName>
</protein>
<name>A0ABS7B461_9ACTN</name>
<reference evidence="1 2" key="1">
    <citation type="journal article" date="2013" name="Antonie Van Leeuwenhoek">
        <title>Actinoplanes hulinensis sp. nov., a novel actinomycete isolated from soybean root (Glycine max (L.) Merr).</title>
        <authorList>
            <person name="Shen Y."/>
            <person name="Liu C."/>
            <person name="Wang X."/>
            <person name="Zhao J."/>
            <person name="Jia F."/>
            <person name="Zhang Y."/>
            <person name="Wang L."/>
            <person name="Yang D."/>
            <person name="Xiang W."/>
        </authorList>
    </citation>
    <scope>NUCLEOTIDE SEQUENCE [LARGE SCALE GENOMIC DNA]</scope>
    <source>
        <strain evidence="1 2">NEAU-M9</strain>
    </source>
</reference>
<organism evidence="1 2">
    <name type="scientific">Actinoplanes hulinensis</name>
    <dbReference type="NCBI Taxonomy" id="1144547"/>
    <lineage>
        <taxon>Bacteria</taxon>
        <taxon>Bacillati</taxon>
        <taxon>Actinomycetota</taxon>
        <taxon>Actinomycetes</taxon>
        <taxon>Micromonosporales</taxon>
        <taxon>Micromonosporaceae</taxon>
        <taxon>Actinoplanes</taxon>
    </lineage>
</organism>
<gene>
    <name evidence="1" type="ORF">KZ829_18800</name>
</gene>
<dbReference type="Proteomes" id="UP001519863">
    <property type="component" value="Unassembled WGS sequence"/>
</dbReference>
<dbReference type="RefSeq" id="WP_220145216.1">
    <property type="nucleotide sequence ID" value="NZ_JAHXZI010000009.1"/>
</dbReference>